<evidence type="ECO:0000313" key="1">
    <source>
        <dbReference type="EMBL" id="AMY25655.1"/>
    </source>
</evidence>
<dbReference type="Proteomes" id="UP000076038">
    <property type="component" value="Chromosome"/>
</dbReference>
<gene>
    <name evidence="1" type="ORF">A3Q41_04379</name>
</gene>
<dbReference type="AlphaFoldDB" id="A0A143QR84"/>
<accession>A0A143QR84</accession>
<dbReference type="PATRIC" id="fig|1653479.3.peg.4435"/>
<reference evidence="2" key="2">
    <citation type="submission" date="2016-04" db="EMBL/GenBank/DDBJ databases">
        <title>Complete Genome and Plasmid Sequences for Rhodococcus fascians D188 and Draft Sequences for Rhodococcus spp. Isolates PBTS 1 and PBTS 2.</title>
        <authorList>
            <person name="Stamer R."/>
            <person name="Vereecke D."/>
            <person name="Zhang Y."/>
            <person name="Schilkey F."/>
            <person name="Devitt N."/>
            <person name="Randall J."/>
        </authorList>
    </citation>
    <scope>NUCLEOTIDE SEQUENCE [LARGE SCALE GENOMIC DNA]</scope>
    <source>
        <strain evidence="2">PBTS2</strain>
    </source>
</reference>
<dbReference type="EMBL" id="CP015220">
    <property type="protein sequence ID" value="AMY25655.1"/>
    <property type="molecule type" value="Genomic_DNA"/>
</dbReference>
<evidence type="ECO:0000313" key="2">
    <source>
        <dbReference type="Proteomes" id="UP000076038"/>
    </source>
</evidence>
<name>A0A143QR84_RHOFA</name>
<proteinExistence type="predicted"/>
<sequence length="104" mass="11404">MDGRLFDLARAGRCTGSGLQADSFALQFLARYTCGVAVWGTLEVMTDDDSSWYYDISTKQVVQGKETNALDRMGPYPDKATAEQALKIAAARNKAADSDDDWNN</sequence>
<dbReference type="KEGG" id="rhs:A3Q41_04379"/>
<reference evidence="1 2" key="1">
    <citation type="journal article" date="2016" name="Genome Announc.">
        <title>Complete Genome and Plasmid Sequences for Rhodococcus fascians D188 and Draft Sequences for Rhodococcus Isolates PBTS 1 and PBTS 2.</title>
        <authorList>
            <person name="Stamler R.A."/>
            <person name="Vereecke D."/>
            <person name="Zhang Y."/>
            <person name="Schilkey F."/>
            <person name="Devitt N."/>
            <person name="Randall J.J."/>
        </authorList>
    </citation>
    <scope>NUCLEOTIDE SEQUENCE [LARGE SCALE GENOMIC DNA]</scope>
    <source>
        <strain evidence="1 2">PBTS2</strain>
    </source>
</reference>
<keyword evidence="2" id="KW-1185">Reference proteome</keyword>
<organism evidence="1 2">
    <name type="scientific">Rhodococcoides fascians</name>
    <name type="common">Rhodococcus fascians</name>
    <dbReference type="NCBI Taxonomy" id="1828"/>
    <lineage>
        <taxon>Bacteria</taxon>
        <taxon>Bacillati</taxon>
        <taxon>Actinomycetota</taxon>
        <taxon>Actinomycetes</taxon>
        <taxon>Mycobacteriales</taxon>
        <taxon>Nocardiaceae</taxon>
        <taxon>Rhodococcoides</taxon>
    </lineage>
</organism>
<protein>
    <submittedName>
        <fullName evidence="1">Uncharacterized protein</fullName>
    </submittedName>
</protein>